<accession>A0ABV6M2R7</accession>
<evidence type="ECO:0000256" key="4">
    <source>
        <dbReference type="SAM" id="SignalP"/>
    </source>
</evidence>
<keyword evidence="4" id="KW-0732">Signal</keyword>
<evidence type="ECO:0000256" key="3">
    <source>
        <dbReference type="SAM" id="MobiDB-lite"/>
    </source>
</evidence>
<dbReference type="InterPro" id="IPR002022">
    <property type="entry name" value="Pec_lyase"/>
</dbReference>
<feature type="compositionally biased region" description="Pro residues" evidence="3">
    <location>
        <begin position="222"/>
        <end position="244"/>
    </location>
</feature>
<feature type="compositionally biased region" description="Gly residues" evidence="3">
    <location>
        <begin position="561"/>
        <end position="570"/>
    </location>
</feature>
<dbReference type="InterPro" id="IPR010496">
    <property type="entry name" value="AL/BT2_dom"/>
</dbReference>
<keyword evidence="2" id="KW-0964">Secreted</keyword>
<comment type="subcellular location">
    <subcellularLocation>
        <location evidence="2">Secreted</location>
    </subcellularLocation>
</comment>
<dbReference type="SMART" id="SM00656">
    <property type="entry name" value="Amb_all"/>
    <property type="match status" value="1"/>
</dbReference>
<dbReference type="GO" id="GO:0016829">
    <property type="term" value="F:lyase activity"/>
    <property type="evidence" value="ECO:0007669"/>
    <property type="project" value="UniProtKB-KW"/>
</dbReference>
<feature type="region of interest" description="Disordered" evidence="3">
    <location>
        <begin position="198"/>
        <end position="255"/>
    </location>
</feature>
<dbReference type="RefSeq" id="WP_377251231.1">
    <property type="nucleotide sequence ID" value="NZ_JBHLUH010000021.1"/>
</dbReference>
<keyword evidence="2" id="KW-0119">Carbohydrate metabolism</keyword>
<feature type="signal peptide" evidence="4">
    <location>
        <begin position="1"/>
        <end position="28"/>
    </location>
</feature>
<dbReference type="PANTHER" id="PTHR31683:SF18">
    <property type="entry name" value="PECTATE LYASE 21-RELATED"/>
    <property type="match status" value="1"/>
</dbReference>
<dbReference type="InterPro" id="IPR013320">
    <property type="entry name" value="ConA-like_dom_sf"/>
</dbReference>
<comment type="caution">
    <text evidence="6">The sequence shown here is derived from an EMBL/GenBank/DDBJ whole genome shotgun (WGS) entry which is preliminary data.</text>
</comment>
<dbReference type="SUPFAM" id="SSF49899">
    <property type="entry name" value="Concanavalin A-like lectins/glucanases"/>
    <property type="match status" value="1"/>
</dbReference>
<dbReference type="SUPFAM" id="SSF51126">
    <property type="entry name" value="Pectin lyase-like"/>
    <property type="match status" value="1"/>
</dbReference>
<keyword evidence="1 2" id="KW-0456">Lyase</keyword>
<feature type="compositionally biased region" description="Low complexity" evidence="3">
    <location>
        <begin position="546"/>
        <end position="560"/>
    </location>
</feature>
<dbReference type="PANTHER" id="PTHR31683">
    <property type="entry name" value="PECTATE LYASE 18-RELATED"/>
    <property type="match status" value="1"/>
</dbReference>
<evidence type="ECO:0000256" key="2">
    <source>
        <dbReference type="RuleBase" id="RU361173"/>
    </source>
</evidence>
<dbReference type="InterPro" id="IPR011050">
    <property type="entry name" value="Pectin_lyase_fold/virulence"/>
</dbReference>
<dbReference type="Pfam" id="PF06439">
    <property type="entry name" value="3keto-disac_hyd"/>
    <property type="match status" value="1"/>
</dbReference>
<comment type="similarity">
    <text evidence="2">Belongs to the polysaccharide lyase 1 family.</text>
</comment>
<evidence type="ECO:0000259" key="5">
    <source>
        <dbReference type="SMART" id="SM00656"/>
    </source>
</evidence>
<organism evidence="6 7">
    <name type="scientific">Phytohabitans kaempferiae</name>
    <dbReference type="NCBI Taxonomy" id="1620943"/>
    <lineage>
        <taxon>Bacteria</taxon>
        <taxon>Bacillati</taxon>
        <taxon>Actinomycetota</taxon>
        <taxon>Actinomycetes</taxon>
        <taxon>Micromonosporales</taxon>
        <taxon>Micromonosporaceae</taxon>
    </lineage>
</organism>
<name>A0ABV6M2R7_9ACTN</name>
<feature type="chain" id="PRO_5046044505" evidence="4">
    <location>
        <begin position="29"/>
        <end position="570"/>
    </location>
</feature>
<evidence type="ECO:0000256" key="1">
    <source>
        <dbReference type="ARBA" id="ARBA00023239"/>
    </source>
</evidence>
<evidence type="ECO:0000313" key="7">
    <source>
        <dbReference type="Proteomes" id="UP001589867"/>
    </source>
</evidence>
<dbReference type="InterPro" id="IPR012334">
    <property type="entry name" value="Pectin_lyas_fold"/>
</dbReference>
<feature type="domain" description="Pectate lyase" evidence="5">
    <location>
        <begin position="269"/>
        <end position="498"/>
    </location>
</feature>
<evidence type="ECO:0000313" key="6">
    <source>
        <dbReference type="EMBL" id="MFC0528972.1"/>
    </source>
</evidence>
<keyword evidence="2" id="KW-0624">Polysaccharide degradation</keyword>
<gene>
    <name evidence="6" type="ORF">ACFFIA_15020</name>
</gene>
<feature type="region of interest" description="Disordered" evidence="3">
    <location>
        <begin position="546"/>
        <end position="570"/>
    </location>
</feature>
<sequence>MRKRWPVIAGVVMVLSGAAAIYAPQAGAATVFSANFEDGSVSGWSKSGGTWAVTQDGSQVARQSKADAENARLFNASTSLTDYTVQARVKPLSLGSGGFVGLLSRASGATVFYRLALLPGRAELQAVQGSSVTVLGSSTRSIGTGTWYTLSITTSGSTVSGAIDGAQFAAGTSSASSAGRIGLQTAYSTASFDDVVVTTGGTAPPTTAPPTTTPPGTTRPPTSAPPTSAPPTTPPVTTPPPTSPPGSANGLVGFATLTGYGRTGTNGGAGGPTVTVTNYAQLAAAVADDAPRIVRVSGTITGNRDDMLDVGSNKTVIGIGSNATISGFGLDINGWGPEEIAWGGDICDPAERDQFTHTRNVIIRNLSFRNTPDDSVNVQCYSHHVWIDHNTFYPANDGSVDVKRGSDLVTVSYNRYAGTDKSMLLGHSDSNGAQDRGYLRVTYHHNWFDGSNTRHPRVRFGYAHVFANYVSVDDYFIGLGVGGQIYAESNYVRGAKTITEDFGDSRLTWTSSNFYDPATITRANDSGKTIEDWLRADGSVGRPPYSYSAGTASASPPAAGAGVGGADIVP</sequence>
<dbReference type="Proteomes" id="UP001589867">
    <property type="component" value="Unassembled WGS sequence"/>
</dbReference>
<dbReference type="Pfam" id="PF00544">
    <property type="entry name" value="Pectate_lyase_4"/>
    <property type="match status" value="1"/>
</dbReference>
<protein>
    <submittedName>
        <fullName evidence="6">Polysaccharide lyase family 1 protein</fullName>
    </submittedName>
</protein>
<reference evidence="6 7" key="1">
    <citation type="submission" date="2024-09" db="EMBL/GenBank/DDBJ databases">
        <authorList>
            <person name="Sun Q."/>
            <person name="Mori K."/>
        </authorList>
    </citation>
    <scope>NUCLEOTIDE SEQUENCE [LARGE SCALE GENOMIC DNA]</scope>
    <source>
        <strain evidence="6 7">TBRC 3947</strain>
    </source>
</reference>
<dbReference type="InterPro" id="IPR045032">
    <property type="entry name" value="PEL"/>
</dbReference>
<proteinExistence type="inferred from homology"/>
<dbReference type="Gene3D" id="2.60.120.560">
    <property type="entry name" value="Exo-inulinase, domain 1"/>
    <property type="match status" value="1"/>
</dbReference>
<dbReference type="Gene3D" id="2.160.20.10">
    <property type="entry name" value="Single-stranded right-handed beta-helix, Pectin lyase-like"/>
    <property type="match status" value="1"/>
</dbReference>
<dbReference type="EMBL" id="JBHLUH010000021">
    <property type="protein sequence ID" value="MFC0528972.1"/>
    <property type="molecule type" value="Genomic_DNA"/>
</dbReference>
<keyword evidence="7" id="KW-1185">Reference proteome</keyword>